<protein>
    <submittedName>
        <fullName evidence="2">Uncharacterized protein</fullName>
    </submittedName>
</protein>
<dbReference type="RefSeq" id="WP_380082492.1">
    <property type="nucleotide sequence ID" value="NZ_JBHSWD010000001.1"/>
</dbReference>
<keyword evidence="1" id="KW-1133">Transmembrane helix</keyword>
<evidence type="ECO:0000313" key="3">
    <source>
        <dbReference type="Proteomes" id="UP001596297"/>
    </source>
</evidence>
<evidence type="ECO:0000313" key="2">
    <source>
        <dbReference type="EMBL" id="MFC6591488.1"/>
    </source>
</evidence>
<organism evidence="2 3">
    <name type="scientific">Deinococcus lacus</name>
    <dbReference type="NCBI Taxonomy" id="392561"/>
    <lineage>
        <taxon>Bacteria</taxon>
        <taxon>Thermotogati</taxon>
        <taxon>Deinococcota</taxon>
        <taxon>Deinococci</taxon>
        <taxon>Deinococcales</taxon>
        <taxon>Deinococcaceae</taxon>
        <taxon>Deinococcus</taxon>
    </lineage>
</organism>
<name>A0ABW1YDK0_9DEIO</name>
<reference evidence="3" key="1">
    <citation type="journal article" date="2019" name="Int. J. Syst. Evol. Microbiol.">
        <title>The Global Catalogue of Microorganisms (GCM) 10K type strain sequencing project: providing services to taxonomists for standard genome sequencing and annotation.</title>
        <authorList>
            <consortium name="The Broad Institute Genomics Platform"/>
            <consortium name="The Broad Institute Genome Sequencing Center for Infectious Disease"/>
            <person name="Wu L."/>
            <person name="Ma J."/>
        </authorList>
    </citation>
    <scope>NUCLEOTIDE SEQUENCE [LARGE SCALE GENOMIC DNA]</scope>
    <source>
        <strain evidence="3">CGMCC 1.15772</strain>
    </source>
</reference>
<evidence type="ECO:0000256" key="1">
    <source>
        <dbReference type="SAM" id="Phobius"/>
    </source>
</evidence>
<dbReference type="EMBL" id="JBHSWD010000001">
    <property type="protein sequence ID" value="MFC6591488.1"/>
    <property type="molecule type" value="Genomic_DNA"/>
</dbReference>
<keyword evidence="1" id="KW-0472">Membrane</keyword>
<keyword evidence="3" id="KW-1185">Reference proteome</keyword>
<proteinExistence type="predicted"/>
<accession>A0ABW1YDK0</accession>
<comment type="caution">
    <text evidence="2">The sequence shown here is derived from an EMBL/GenBank/DDBJ whole genome shotgun (WGS) entry which is preliminary data.</text>
</comment>
<dbReference type="Proteomes" id="UP001596297">
    <property type="component" value="Unassembled WGS sequence"/>
</dbReference>
<sequence>MPTWMTVLLSLVSLLAIFWSFPALLMAVSGTLHPRPHLLVGPLWLEVALLFVPGVSLLGLVLYINNPRPPKGKLPRR</sequence>
<gene>
    <name evidence="2" type="ORF">ACFP81_05325</name>
</gene>
<keyword evidence="1" id="KW-0812">Transmembrane</keyword>
<feature type="transmembrane region" description="Helical" evidence="1">
    <location>
        <begin position="43"/>
        <end position="64"/>
    </location>
</feature>